<dbReference type="GO" id="GO:0006508">
    <property type="term" value="P:proteolysis"/>
    <property type="evidence" value="ECO:0007669"/>
    <property type="project" value="InterPro"/>
</dbReference>
<proteinExistence type="inferred from homology"/>
<dbReference type="EMBL" id="CAJVCH010078826">
    <property type="protein sequence ID" value="CAG7721358.1"/>
    <property type="molecule type" value="Genomic_DNA"/>
</dbReference>
<dbReference type="PROSITE" id="PS00135">
    <property type="entry name" value="TRYPSIN_SER"/>
    <property type="match status" value="1"/>
</dbReference>
<dbReference type="GO" id="GO:0004252">
    <property type="term" value="F:serine-type endopeptidase activity"/>
    <property type="evidence" value="ECO:0007669"/>
    <property type="project" value="InterPro"/>
</dbReference>
<keyword evidence="1" id="KW-1015">Disulfide bond</keyword>
<accession>A0A8J2K8L8</accession>
<protein>
    <recommendedName>
        <fullName evidence="3">Peptidase S1 domain-containing protein</fullName>
    </recommendedName>
</protein>
<dbReference type="InterPro" id="IPR001254">
    <property type="entry name" value="Trypsin_dom"/>
</dbReference>
<dbReference type="PANTHER" id="PTHR24256">
    <property type="entry name" value="TRYPTASE-RELATED"/>
    <property type="match status" value="1"/>
</dbReference>
<keyword evidence="5" id="KW-1185">Reference proteome</keyword>
<evidence type="ECO:0000256" key="1">
    <source>
        <dbReference type="ARBA" id="ARBA00023157"/>
    </source>
</evidence>
<sequence length="132" mass="14839">MDDDKLIRKKGYVAGWGKTRNDDDNGSSKMRYLPVPMVPILQCQLMLQRTINKNQLCAGGIKGKDICLGDSGSPFTYFTNTKLDFGSRVPKLRHFQVGIVSYGINVCGAENVPVVYTRVRSYLTWILDNMKS</sequence>
<dbReference type="PROSITE" id="PS50240">
    <property type="entry name" value="TRYPSIN_DOM"/>
    <property type="match status" value="1"/>
</dbReference>
<dbReference type="SMART" id="SM00020">
    <property type="entry name" value="Tryp_SPc"/>
    <property type="match status" value="1"/>
</dbReference>
<evidence type="ECO:0000313" key="4">
    <source>
        <dbReference type="EMBL" id="CAG7721358.1"/>
    </source>
</evidence>
<comment type="caution">
    <text evidence="4">The sequence shown here is derived from an EMBL/GenBank/DDBJ whole genome shotgun (WGS) entry which is preliminary data.</text>
</comment>
<dbReference type="AlphaFoldDB" id="A0A8J2K8L8"/>
<name>A0A8J2K8L8_9HEXA</name>
<dbReference type="Pfam" id="PF00089">
    <property type="entry name" value="Trypsin"/>
    <property type="match status" value="1"/>
</dbReference>
<reference evidence="4" key="1">
    <citation type="submission" date="2021-06" db="EMBL/GenBank/DDBJ databases">
        <authorList>
            <person name="Hodson N. C."/>
            <person name="Mongue J. A."/>
            <person name="Jaron S. K."/>
        </authorList>
    </citation>
    <scope>NUCLEOTIDE SEQUENCE</scope>
</reference>
<dbReference type="InterPro" id="IPR051487">
    <property type="entry name" value="Ser/Thr_Proteases_Immune/Dev"/>
</dbReference>
<gene>
    <name evidence="4" type="ORF">AFUS01_LOCUS10579</name>
</gene>
<evidence type="ECO:0000256" key="2">
    <source>
        <dbReference type="ARBA" id="ARBA00024195"/>
    </source>
</evidence>
<evidence type="ECO:0000259" key="3">
    <source>
        <dbReference type="PROSITE" id="PS50240"/>
    </source>
</evidence>
<evidence type="ECO:0000313" key="5">
    <source>
        <dbReference type="Proteomes" id="UP000708208"/>
    </source>
</evidence>
<feature type="domain" description="Peptidase S1" evidence="3">
    <location>
        <begin position="1"/>
        <end position="131"/>
    </location>
</feature>
<dbReference type="InterPro" id="IPR033116">
    <property type="entry name" value="TRYPSIN_SER"/>
</dbReference>
<dbReference type="OrthoDB" id="9981647at2759"/>
<organism evidence="4 5">
    <name type="scientific">Allacma fusca</name>
    <dbReference type="NCBI Taxonomy" id="39272"/>
    <lineage>
        <taxon>Eukaryota</taxon>
        <taxon>Metazoa</taxon>
        <taxon>Ecdysozoa</taxon>
        <taxon>Arthropoda</taxon>
        <taxon>Hexapoda</taxon>
        <taxon>Collembola</taxon>
        <taxon>Symphypleona</taxon>
        <taxon>Sminthuridae</taxon>
        <taxon>Allacma</taxon>
    </lineage>
</organism>
<comment type="similarity">
    <text evidence="2">Belongs to the peptidase S1 family. CLIP subfamily.</text>
</comment>
<dbReference type="Proteomes" id="UP000708208">
    <property type="component" value="Unassembled WGS sequence"/>
</dbReference>